<dbReference type="Proteomes" id="UP000238479">
    <property type="component" value="Chromosome 1"/>
</dbReference>
<evidence type="ECO:0000313" key="2">
    <source>
        <dbReference type="Proteomes" id="UP000238479"/>
    </source>
</evidence>
<evidence type="ECO:0000313" key="1">
    <source>
        <dbReference type="EMBL" id="PRQ60376.1"/>
    </source>
</evidence>
<dbReference type="AlphaFoldDB" id="A0A2P6SNV4"/>
<reference evidence="1 2" key="1">
    <citation type="journal article" date="2018" name="Nat. Genet.">
        <title>The Rosa genome provides new insights in the design of modern roses.</title>
        <authorList>
            <person name="Bendahmane M."/>
        </authorList>
    </citation>
    <scope>NUCLEOTIDE SEQUENCE [LARGE SCALE GENOMIC DNA]</scope>
    <source>
        <strain evidence="2">cv. Old Blush</strain>
    </source>
</reference>
<sequence>MVLHFGMVHFSLISSESLHLQIGPKESPQLHYQRRMSRDPELRQLHHHRLPSPELMVRGKTEPMKASNLAFRGSRGLLCQILMYLLLRMSATWHLTQSTYQMWSNLSLMRLSKLRLGLQKVALLLWSFLRRWDTKKGVAWEKMAKALRSLFELAYGQKSRDWASKQLRHQSRMLGIRM</sequence>
<accession>A0A2P6SNV4</accession>
<proteinExistence type="predicted"/>
<keyword evidence="2" id="KW-1185">Reference proteome</keyword>
<organism evidence="1 2">
    <name type="scientific">Rosa chinensis</name>
    <name type="common">China rose</name>
    <dbReference type="NCBI Taxonomy" id="74649"/>
    <lineage>
        <taxon>Eukaryota</taxon>
        <taxon>Viridiplantae</taxon>
        <taxon>Streptophyta</taxon>
        <taxon>Embryophyta</taxon>
        <taxon>Tracheophyta</taxon>
        <taxon>Spermatophyta</taxon>
        <taxon>Magnoliopsida</taxon>
        <taxon>eudicotyledons</taxon>
        <taxon>Gunneridae</taxon>
        <taxon>Pentapetalae</taxon>
        <taxon>rosids</taxon>
        <taxon>fabids</taxon>
        <taxon>Rosales</taxon>
        <taxon>Rosaceae</taxon>
        <taxon>Rosoideae</taxon>
        <taxon>Rosoideae incertae sedis</taxon>
        <taxon>Rosa</taxon>
    </lineage>
</organism>
<dbReference type="EMBL" id="PDCK01000039">
    <property type="protein sequence ID" value="PRQ60376.1"/>
    <property type="molecule type" value="Genomic_DNA"/>
</dbReference>
<protein>
    <submittedName>
        <fullName evidence="1">Uncharacterized protein</fullName>
    </submittedName>
</protein>
<comment type="caution">
    <text evidence="1">The sequence shown here is derived from an EMBL/GenBank/DDBJ whole genome shotgun (WGS) entry which is preliminary data.</text>
</comment>
<dbReference type="Gramene" id="PRQ60376">
    <property type="protein sequence ID" value="PRQ60376"/>
    <property type="gene ID" value="RchiOBHm_Chr1g0380491"/>
</dbReference>
<name>A0A2P6SNV4_ROSCH</name>
<gene>
    <name evidence="1" type="ORF">RchiOBHm_Chr1g0380491</name>
</gene>